<dbReference type="SUPFAM" id="SSF57701">
    <property type="entry name" value="Zn2/Cys6 DNA-binding domain"/>
    <property type="match status" value="1"/>
</dbReference>
<evidence type="ECO:0000259" key="2">
    <source>
        <dbReference type="PROSITE" id="PS50048"/>
    </source>
</evidence>
<feature type="region of interest" description="Disordered" evidence="1">
    <location>
        <begin position="235"/>
        <end position="269"/>
    </location>
</feature>
<gene>
    <name evidence="3" type="ORF">GMARGA_LOCUS11665</name>
</gene>
<dbReference type="EMBL" id="CAJVQB010006892">
    <property type="protein sequence ID" value="CAG8693453.1"/>
    <property type="molecule type" value="Genomic_DNA"/>
</dbReference>
<dbReference type="Proteomes" id="UP000789901">
    <property type="component" value="Unassembled WGS sequence"/>
</dbReference>
<proteinExistence type="predicted"/>
<evidence type="ECO:0000256" key="1">
    <source>
        <dbReference type="SAM" id="MobiDB-lite"/>
    </source>
</evidence>
<dbReference type="InterPro" id="IPR001138">
    <property type="entry name" value="Zn2Cys6_DnaBD"/>
</dbReference>
<feature type="compositionally biased region" description="Low complexity" evidence="1">
    <location>
        <begin position="246"/>
        <end position="269"/>
    </location>
</feature>
<dbReference type="InterPro" id="IPR036864">
    <property type="entry name" value="Zn2-C6_fun-type_DNA-bd_sf"/>
</dbReference>
<feature type="compositionally biased region" description="Polar residues" evidence="1">
    <location>
        <begin position="111"/>
        <end position="121"/>
    </location>
</feature>
<feature type="region of interest" description="Disordered" evidence="1">
    <location>
        <begin position="107"/>
        <end position="129"/>
    </location>
</feature>
<organism evidence="3 4">
    <name type="scientific">Gigaspora margarita</name>
    <dbReference type="NCBI Taxonomy" id="4874"/>
    <lineage>
        <taxon>Eukaryota</taxon>
        <taxon>Fungi</taxon>
        <taxon>Fungi incertae sedis</taxon>
        <taxon>Mucoromycota</taxon>
        <taxon>Glomeromycotina</taxon>
        <taxon>Glomeromycetes</taxon>
        <taxon>Diversisporales</taxon>
        <taxon>Gigasporaceae</taxon>
        <taxon>Gigaspora</taxon>
    </lineage>
</organism>
<dbReference type="CDD" id="cd00067">
    <property type="entry name" value="GAL4"/>
    <property type="match status" value="1"/>
</dbReference>
<sequence>MSYNFNSGFPSSTPPYPSFIPNEESTVSGMNNPYNCSNLLPADLHPQIQIHEADTPVLSENQNSIKVILQDYLTPYHNYSSMPEVDRGYYSDPQLTSPTMSVDYDYGYHSDSPNNNGHHFNSQSTSTSPSVVSASYDDIFFPNQYNDGYVSDSQMNDEYLSDSSIYSCPSPQLQPVVPNGLYINTSALDPRHALSRKPKKNVTSACANCKNSHAKCDIQRPCRRCREKCIPCGSTQNRRRGRKPRSATSTPEPTSPISPSSQSTAQNLF</sequence>
<feature type="domain" description="Zn(2)-C6 fungal-type" evidence="2">
    <location>
        <begin position="205"/>
        <end position="232"/>
    </location>
</feature>
<protein>
    <submittedName>
        <fullName evidence="3">4180_t:CDS:1</fullName>
    </submittedName>
</protein>
<dbReference type="PROSITE" id="PS00463">
    <property type="entry name" value="ZN2_CY6_FUNGAL_1"/>
    <property type="match status" value="1"/>
</dbReference>
<name>A0ABN7UXN1_GIGMA</name>
<dbReference type="PROSITE" id="PS50048">
    <property type="entry name" value="ZN2_CY6_FUNGAL_2"/>
    <property type="match status" value="1"/>
</dbReference>
<comment type="caution">
    <text evidence="3">The sequence shown here is derived from an EMBL/GenBank/DDBJ whole genome shotgun (WGS) entry which is preliminary data.</text>
</comment>
<evidence type="ECO:0000313" key="3">
    <source>
        <dbReference type="EMBL" id="CAG8693453.1"/>
    </source>
</evidence>
<accession>A0ABN7UXN1</accession>
<evidence type="ECO:0000313" key="4">
    <source>
        <dbReference type="Proteomes" id="UP000789901"/>
    </source>
</evidence>
<reference evidence="3 4" key="1">
    <citation type="submission" date="2021-06" db="EMBL/GenBank/DDBJ databases">
        <authorList>
            <person name="Kallberg Y."/>
            <person name="Tangrot J."/>
            <person name="Rosling A."/>
        </authorList>
    </citation>
    <scope>NUCLEOTIDE SEQUENCE [LARGE SCALE GENOMIC DNA]</scope>
    <source>
        <strain evidence="3 4">120-4 pot B 10/14</strain>
    </source>
</reference>
<keyword evidence="4" id="KW-1185">Reference proteome</keyword>